<dbReference type="InterPro" id="IPR038421">
    <property type="entry name" value="RisS_PPD_sf"/>
</dbReference>
<dbReference type="InterPro" id="IPR036890">
    <property type="entry name" value="HATPase_C_sf"/>
</dbReference>
<comment type="caution">
    <text evidence="18">The sequence shown here is derived from an EMBL/GenBank/DDBJ whole genome shotgun (WGS) entry which is preliminary data.</text>
</comment>
<dbReference type="GO" id="GO:0005886">
    <property type="term" value="C:plasma membrane"/>
    <property type="evidence" value="ECO:0007669"/>
    <property type="project" value="UniProtKB-SubCell"/>
</dbReference>
<dbReference type="Gene3D" id="3.30.450.300">
    <property type="entry name" value="Sensor histidine kinase RisS, periplasmic domain"/>
    <property type="match status" value="1"/>
</dbReference>
<accession>A0A4R2F9E8</accession>
<keyword evidence="6" id="KW-0597">Phosphoprotein</keyword>
<comment type="subcellular location">
    <subcellularLocation>
        <location evidence="2">Cell inner membrane</location>
        <topology evidence="2">Multi-pass membrane protein</topology>
    </subcellularLocation>
</comment>
<dbReference type="InterPro" id="IPR004358">
    <property type="entry name" value="Sig_transdc_His_kin-like_C"/>
</dbReference>
<evidence type="ECO:0000256" key="10">
    <source>
        <dbReference type="ARBA" id="ARBA00022777"/>
    </source>
</evidence>
<dbReference type="PANTHER" id="PTHR44936:SF5">
    <property type="entry name" value="SENSOR HISTIDINE KINASE ENVZ"/>
    <property type="match status" value="1"/>
</dbReference>
<evidence type="ECO:0000256" key="11">
    <source>
        <dbReference type="ARBA" id="ARBA00022840"/>
    </source>
</evidence>
<keyword evidence="9" id="KW-0547">Nucleotide-binding</keyword>
<evidence type="ECO:0000256" key="7">
    <source>
        <dbReference type="ARBA" id="ARBA00022679"/>
    </source>
</evidence>
<evidence type="ECO:0000256" key="5">
    <source>
        <dbReference type="ARBA" id="ARBA00022519"/>
    </source>
</evidence>
<evidence type="ECO:0000256" key="3">
    <source>
        <dbReference type="ARBA" id="ARBA00012438"/>
    </source>
</evidence>
<dbReference type="SUPFAM" id="SSF55874">
    <property type="entry name" value="ATPase domain of HSP90 chaperone/DNA topoisomerase II/histidine kinase"/>
    <property type="match status" value="1"/>
</dbReference>
<comment type="catalytic activity">
    <reaction evidence="1">
        <text>ATP + protein L-histidine = ADP + protein N-phospho-L-histidine.</text>
        <dbReference type="EC" id="2.7.13.3"/>
    </reaction>
</comment>
<dbReference type="EC" id="2.7.13.3" evidence="3"/>
<feature type="transmembrane region" description="Helical" evidence="15">
    <location>
        <begin position="151"/>
        <end position="173"/>
    </location>
</feature>
<evidence type="ECO:0000256" key="9">
    <source>
        <dbReference type="ARBA" id="ARBA00022741"/>
    </source>
</evidence>
<evidence type="ECO:0000256" key="12">
    <source>
        <dbReference type="ARBA" id="ARBA00022989"/>
    </source>
</evidence>
<dbReference type="Gene3D" id="3.30.565.10">
    <property type="entry name" value="Histidine kinase-like ATPase, C-terminal domain"/>
    <property type="match status" value="1"/>
</dbReference>
<dbReference type="OrthoDB" id="9804645at2"/>
<keyword evidence="7" id="KW-0808">Transferase</keyword>
<evidence type="ECO:0000256" key="2">
    <source>
        <dbReference type="ARBA" id="ARBA00004429"/>
    </source>
</evidence>
<dbReference type="RefSeq" id="WP_133038934.1">
    <property type="nucleotide sequence ID" value="NZ_SLWF01000012.1"/>
</dbReference>
<evidence type="ECO:0000256" key="8">
    <source>
        <dbReference type="ARBA" id="ARBA00022692"/>
    </source>
</evidence>
<evidence type="ECO:0000256" key="4">
    <source>
        <dbReference type="ARBA" id="ARBA00022475"/>
    </source>
</evidence>
<keyword evidence="5" id="KW-0997">Cell inner membrane</keyword>
<evidence type="ECO:0000256" key="15">
    <source>
        <dbReference type="SAM" id="Phobius"/>
    </source>
</evidence>
<dbReference type="Pfam" id="PF02518">
    <property type="entry name" value="HATPase_c"/>
    <property type="match status" value="1"/>
</dbReference>
<reference evidence="18 19" key="1">
    <citation type="submission" date="2019-03" db="EMBL/GenBank/DDBJ databases">
        <title>Freshwater and sediment microbial communities from various areas in North America, analyzing microbe dynamics in response to fracking.</title>
        <authorList>
            <person name="Lamendella R."/>
        </authorList>
    </citation>
    <scope>NUCLEOTIDE SEQUENCE [LARGE SCALE GENOMIC DNA]</scope>
    <source>
        <strain evidence="18 19">74A</strain>
    </source>
</reference>
<dbReference type="InterPro" id="IPR003594">
    <property type="entry name" value="HATPase_dom"/>
</dbReference>
<evidence type="ECO:0000313" key="18">
    <source>
        <dbReference type="EMBL" id="TCN84277.1"/>
    </source>
</evidence>
<evidence type="ECO:0000256" key="13">
    <source>
        <dbReference type="ARBA" id="ARBA00023012"/>
    </source>
</evidence>
<dbReference type="PROSITE" id="PS50885">
    <property type="entry name" value="HAMP"/>
    <property type="match status" value="1"/>
</dbReference>
<keyword evidence="12 15" id="KW-1133">Transmembrane helix</keyword>
<dbReference type="CDD" id="cd06225">
    <property type="entry name" value="HAMP"/>
    <property type="match status" value="1"/>
</dbReference>
<dbReference type="PRINTS" id="PR00344">
    <property type="entry name" value="BCTRLSENSOR"/>
</dbReference>
<feature type="domain" description="Histidine kinase" evidence="16">
    <location>
        <begin position="235"/>
        <end position="433"/>
    </location>
</feature>
<evidence type="ECO:0000256" key="6">
    <source>
        <dbReference type="ARBA" id="ARBA00022553"/>
    </source>
</evidence>
<keyword evidence="14 15" id="KW-0472">Membrane</keyword>
<keyword evidence="19" id="KW-1185">Reference proteome</keyword>
<keyword evidence="8 15" id="KW-0812">Transmembrane</keyword>
<dbReference type="PROSITE" id="PS50109">
    <property type="entry name" value="HIS_KIN"/>
    <property type="match status" value="1"/>
</dbReference>
<evidence type="ECO:0000256" key="14">
    <source>
        <dbReference type="ARBA" id="ARBA00023136"/>
    </source>
</evidence>
<gene>
    <name evidence="18" type="ORF">EDC91_11251</name>
</gene>
<dbReference type="SMART" id="SM00387">
    <property type="entry name" value="HATPase_c"/>
    <property type="match status" value="1"/>
</dbReference>
<dbReference type="PANTHER" id="PTHR44936">
    <property type="entry name" value="SENSOR PROTEIN CREC"/>
    <property type="match status" value="1"/>
</dbReference>
<evidence type="ECO:0000259" key="16">
    <source>
        <dbReference type="PROSITE" id="PS50109"/>
    </source>
</evidence>
<keyword evidence="11" id="KW-0067">ATP-binding</keyword>
<dbReference type="InterPro" id="IPR003661">
    <property type="entry name" value="HisK_dim/P_dom"/>
</dbReference>
<dbReference type="GO" id="GO:0005524">
    <property type="term" value="F:ATP binding"/>
    <property type="evidence" value="ECO:0007669"/>
    <property type="project" value="UniProtKB-KW"/>
</dbReference>
<dbReference type="Proteomes" id="UP000294832">
    <property type="component" value="Unassembled WGS sequence"/>
</dbReference>
<proteinExistence type="predicted"/>
<sequence length="440" mass="48933">MRKLWPRSLFGLNLLLLLGLALVVMVCSVAAYIQMQRPRVIELGSLVAGQVNTLDSVLSQIAPANRENVIQHINQADQIVVHDQLPPGKRHIPRAPLIQLFVDTIHQELKPNIDYRWLGDTDARLWVNLNIAGQRSWVSLPVSQVPQPHRLLTRGLLLLIIIASVAVLLAFVLQRRLNRPLQQIAAAVHKLELGGRPEKLPEYTTTELALLSHQFNAMVESLDAMESNRAIMLAGISHDIRTPLTKLRLGLEMSNLQGNKELYRYLRQIDTIIDQFLEYGRSGNSEPEFTGDLNVLIQQLAAEFEGRDIMFALVLNPLPETAFQPVAMQRVLRNLMENAVKYAGGSELVITSYCQQHQLYIEVADRGPGISQDKISLMLRPFERGEAARTGVDGTGLGLAIAEALMRRQGGSLQLLPRAGGGLTAQVILPLRNTAQISRD</sequence>
<dbReference type="InterPro" id="IPR036097">
    <property type="entry name" value="HisK_dim/P_sf"/>
</dbReference>
<dbReference type="CDD" id="cd00082">
    <property type="entry name" value="HisKA"/>
    <property type="match status" value="1"/>
</dbReference>
<dbReference type="SMART" id="SM00388">
    <property type="entry name" value="HisKA"/>
    <property type="match status" value="1"/>
</dbReference>
<dbReference type="Gene3D" id="1.10.287.130">
    <property type="match status" value="1"/>
</dbReference>
<name>A0A4R2F9E8_9GAMM</name>
<dbReference type="Pfam" id="PF00512">
    <property type="entry name" value="HisKA"/>
    <property type="match status" value="1"/>
</dbReference>
<dbReference type="SUPFAM" id="SSF47384">
    <property type="entry name" value="Homodimeric domain of signal transducing histidine kinase"/>
    <property type="match status" value="1"/>
</dbReference>
<evidence type="ECO:0000256" key="1">
    <source>
        <dbReference type="ARBA" id="ARBA00000085"/>
    </source>
</evidence>
<keyword evidence="4" id="KW-1003">Cell membrane</keyword>
<keyword evidence="13" id="KW-0902">Two-component regulatory system</keyword>
<dbReference type="AlphaFoldDB" id="A0A4R2F9E8"/>
<evidence type="ECO:0000259" key="17">
    <source>
        <dbReference type="PROSITE" id="PS50885"/>
    </source>
</evidence>
<protein>
    <recommendedName>
        <fullName evidence="3">histidine kinase</fullName>
        <ecNumber evidence="3">2.7.13.3</ecNumber>
    </recommendedName>
</protein>
<dbReference type="SMART" id="SM00304">
    <property type="entry name" value="HAMP"/>
    <property type="match status" value="1"/>
</dbReference>
<feature type="domain" description="HAMP" evidence="17">
    <location>
        <begin position="175"/>
        <end position="227"/>
    </location>
</feature>
<dbReference type="EMBL" id="SLWF01000012">
    <property type="protein sequence ID" value="TCN84277.1"/>
    <property type="molecule type" value="Genomic_DNA"/>
</dbReference>
<dbReference type="InterPro" id="IPR005467">
    <property type="entry name" value="His_kinase_dom"/>
</dbReference>
<organism evidence="18 19">
    <name type="scientific">Shewanella fodinae</name>
    <dbReference type="NCBI Taxonomy" id="552357"/>
    <lineage>
        <taxon>Bacteria</taxon>
        <taxon>Pseudomonadati</taxon>
        <taxon>Pseudomonadota</taxon>
        <taxon>Gammaproteobacteria</taxon>
        <taxon>Alteromonadales</taxon>
        <taxon>Shewanellaceae</taxon>
        <taxon>Shewanella</taxon>
    </lineage>
</organism>
<dbReference type="GO" id="GO:0000155">
    <property type="term" value="F:phosphorelay sensor kinase activity"/>
    <property type="evidence" value="ECO:0007669"/>
    <property type="project" value="InterPro"/>
</dbReference>
<evidence type="ECO:0000313" key="19">
    <source>
        <dbReference type="Proteomes" id="UP000294832"/>
    </source>
</evidence>
<dbReference type="Pfam" id="PF00672">
    <property type="entry name" value="HAMP"/>
    <property type="match status" value="1"/>
</dbReference>
<keyword evidence="10 18" id="KW-0418">Kinase</keyword>
<dbReference type="InterPro" id="IPR050980">
    <property type="entry name" value="2C_sensor_his_kinase"/>
</dbReference>
<dbReference type="InterPro" id="IPR003660">
    <property type="entry name" value="HAMP_dom"/>
</dbReference>